<gene>
    <name evidence="4" type="ORF">H171_1579</name>
</gene>
<dbReference type="InterPro" id="IPR050738">
    <property type="entry name" value="Sulfatase"/>
</dbReference>
<keyword evidence="2" id="KW-0378">Hydrolase</keyword>
<name>A0A2M8Z3S9_9FIRM</name>
<evidence type="ECO:0000256" key="2">
    <source>
        <dbReference type="ARBA" id="ARBA00022801"/>
    </source>
</evidence>
<evidence type="ECO:0000313" key="5">
    <source>
        <dbReference type="Proteomes" id="UP000231092"/>
    </source>
</evidence>
<organism evidence="4 5">
    <name type="scientific">[Clostridium] celerecrescens 18A</name>
    <dbReference type="NCBI Taxonomy" id="1286362"/>
    <lineage>
        <taxon>Bacteria</taxon>
        <taxon>Bacillati</taxon>
        <taxon>Bacillota</taxon>
        <taxon>Clostridia</taxon>
        <taxon>Lachnospirales</taxon>
        <taxon>Lachnospiraceae</taxon>
        <taxon>Lacrimispora</taxon>
    </lineage>
</organism>
<comment type="similarity">
    <text evidence="1">Belongs to the sulfatase family.</text>
</comment>
<dbReference type="EMBL" id="PGET01000001">
    <property type="protein sequence ID" value="PJJ28091.1"/>
    <property type="molecule type" value="Genomic_DNA"/>
</dbReference>
<evidence type="ECO:0000313" key="4">
    <source>
        <dbReference type="EMBL" id="PJJ28091.1"/>
    </source>
</evidence>
<dbReference type="OrthoDB" id="279611at2"/>
<dbReference type="Pfam" id="PF00884">
    <property type="entry name" value="Sulfatase"/>
    <property type="match status" value="1"/>
</dbReference>
<evidence type="ECO:0000259" key="3">
    <source>
        <dbReference type="Pfam" id="PF00884"/>
    </source>
</evidence>
<dbReference type="PANTHER" id="PTHR42693">
    <property type="entry name" value="ARYLSULFATASE FAMILY MEMBER"/>
    <property type="match status" value="1"/>
</dbReference>
<dbReference type="InterPro" id="IPR000917">
    <property type="entry name" value="Sulfatase_N"/>
</dbReference>
<dbReference type="Proteomes" id="UP000231092">
    <property type="component" value="Unassembled WGS sequence"/>
</dbReference>
<proteinExistence type="inferred from homology"/>
<dbReference type="SUPFAM" id="SSF53649">
    <property type="entry name" value="Alkaline phosphatase-like"/>
    <property type="match status" value="1"/>
</dbReference>
<dbReference type="RefSeq" id="WP_100304627.1">
    <property type="nucleotide sequence ID" value="NZ_PGET01000001.1"/>
</dbReference>
<dbReference type="InterPro" id="IPR017850">
    <property type="entry name" value="Alkaline_phosphatase_core_sf"/>
</dbReference>
<dbReference type="Gene3D" id="3.40.720.10">
    <property type="entry name" value="Alkaline Phosphatase, subunit A"/>
    <property type="match status" value="1"/>
</dbReference>
<dbReference type="PANTHER" id="PTHR42693:SF53">
    <property type="entry name" value="ENDO-4-O-SULFATASE"/>
    <property type="match status" value="1"/>
</dbReference>
<evidence type="ECO:0000256" key="1">
    <source>
        <dbReference type="ARBA" id="ARBA00008779"/>
    </source>
</evidence>
<reference evidence="4 5" key="1">
    <citation type="submission" date="2017-11" db="EMBL/GenBank/DDBJ databases">
        <title>Understudied soil microbes with underappreciated capabilities: Untangling the Clostridium saccharolyticum group.</title>
        <authorList>
            <person name="Leschine S."/>
        </authorList>
    </citation>
    <scope>NUCLEOTIDE SEQUENCE [LARGE SCALE GENOMIC DNA]</scope>
    <source>
        <strain evidence="4 5">18A</strain>
    </source>
</reference>
<accession>A0A2M8Z3S9</accession>
<dbReference type="GO" id="GO:0004065">
    <property type="term" value="F:arylsulfatase activity"/>
    <property type="evidence" value="ECO:0007669"/>
    <property type="project" value="TreeGrafter"/>
</dbReference>
<comment type="caution">
    <text evidence="4">The sequence shown here is derived from an EMBL/GenBank/DDBJ whole genome shotgun (WGS) entry which is preliminary data.</text>
</comment>
<dbReference type="AlphaFoldDB" id="A0A2M8Z3S9"/>
<protein>
    <submittedName>
        <fullName evidence="4">Choline-sulfatase</fullName>
    </submittedName>
</protein>
<sequence>MKDMVLIMSDQHGWDYTGFAEERIDTPGLKKIAEEGLLFERCYCNSPLCVPSRMSFLTGKLPSQLGIFNNDAALGGDVPTIAHEMGRLGYQTVLAGRMHFKGEDQKHGFDERYCGDITSQFWGTGGKKRLDFGVYAGTTNRKNCLDAVGGGISPVMLYDEMVFRSAMDFLENWGKKKHKKPLFLVVGFYGPHFPFTCKNEDYLKYQSRFTIEECEKEARLPSFSAYHEFQQECAPEHMRNCKAAYCGLVEQLDRYVEELYHKIKTVEAGREYLFLYTSDHGEQLGKRKLFGKQTMYEAAVRIPLLAAGTGIAPGISKEPAGLLDVSRTLLEETGRNENYSWHQGKRLDFSGTRSETSRLIRIQQMVGSDDSLQLIEGVVLGQYKIVKSGNETICLYDLQEDPDEEHDLSMMRKGLLEELMKQIGESGGYLSKPMVQYLTDREQEARDDQRRLKAWGQVKKPEEWATMKIDKNTLINPRE</sequence>
<feature type="domain" description="Sulfatase N-terminal" evidence="3">
    <location>
        <begin position="3"/>
        <end position="332"/>
    </location>
</feature>